<evidence type="ECO:0000313" key="2">
    <source>
        <dbReference type="EMBL" id="EUA16655.1"/>
    </source>
</evidence>
<dbReference type="AlphaFoldDB" id="X7ZDI3"/>
<gene>
    <name evidence="2" type="ORF">I553_3640</name>
</gene>
<dbReference type="PATRIC" id="fig|1299334.3.peg.8191"/>
<accession>X7ZDI3</accession>
<evidence type="ECO:0000256" key="1">
    <source>
        <dbReference type="SAM" id="MobiDB-lite"/>
    </source>
</evidence>
<protein>
    <submittedName>
        <fullName evidence="2">Uncharacterized protein</fullName>
    </submittedName>
</protein>
<proteinExistence type="predicted"/>
<reference evidence="2" key="1">
    <citation type="submission" date="2014-01" db="EMBL/GenBank/DDBJ databases">
        <authorList>
            <person name="Brown-Elliot B."/>
            <person name="Wallace R."/>
            <person name="Lenaerts A."/>
            <person name="Ordway D."/>
            <person name="DeGroote M.A."/>
            <person name="Parker T."/>
            <person name="Sizemore C."/>
            <person name="Tallon L.J."/>
            <person name="Sadzewicz L.K."/>
            <person name="Sengamalay N."/>
            <person name="Fraser C.M."/>
            <person name="Hine E."/>
            <person name="Shefchek K.A."/>
            <person name="Das S.P."/>
            <person name="Tettelin H."/>
        </authorList>
    </citation>
    <scope>NUCLEOTIDE SEQUENCE [LARGE SCALE GENOMIC DNA]</scope>
    <source>
        <strain evidence="2">4042</strain>
    </source>
</reference>
<dbReference type="EMBL" id="JAOB01000079">
    <property type="protein sequence ID" value="EUA16655.1"/>
    <property type="molecule type" value="Genomic_DNA"/>
</dbReference>
<organism evidence="2">
    <name type="scientific">Mycobacterium xenopi 4042</name>
    <dbReference type="NCBI Taxonomy" id="1299334"/>
    <lineage>
        <taxon>Bacteria</taxon>
        <taxon>Bacillati</taxon>
        <taxon>Actinomycetota</taxon>
        <taxon>Actinomycetes</taxon>
        <taxon>Mycobacteriales</taxon>
        <taxon>Mycobacteriaceae</taxon>
        <taxon>Mycobacterium</taxon>
    </lineage>
</organism>
<feature type="region of interest" description="Disordered" evidence="1">
    <location>
        <begin position="1"/>
        <end position="23"/>
    </location>
</feature>
<comment type="caution">
    <text evidence="2">The sequence shown here is derived from an EMBL/GenBank/DDBJ whole genome shotgun (WGS) entry which is preliminary data.</text>
</comment>
<name>X7ZDI3_MYCXE</name>
<sequence>MRLAPRRAARADRAGGGRQAANPVTVEAIERSLDKAPCATTATAISTTT</sequence>